<sequence length="109" mass="11642">MSNSRAYWLLYTPSCDVQDGLFPRGIGRPALGAKLLGDAVSKDVWFISSLAVKRASRAVELMSEKAVTVGKTHGTLPIEEEVGDHLVKGKKSTGNIVVAGSRNVTSKSK</sequence>
<gene>
    <name evidence="1" type="ORF">CTI12_AA590700</name>
</gene>
<name>A0A2U1KG22_ARTAN</name>
<keyword evidence="1" id="KW-0695">RNA-directed DNA polymerase</keyword>
<evidence type="ECO:0000313" key="2">
    <source>
        <dbReference type="Proteomes" id="UP000245207"/>
    </source>
</evidence>
<reference evidence="1 2" key="1">
    <citation type="journal article" date="2018" name="Mol. Plant">
        <title>The genome of Artemisia annua provides insight into the evolution of Asteraceae family and artemisinin biosynthesis.</title>
        <authorList>
            <person name="Shen Q."/>
            <person name="Zhang L."/>
            <person name="Liao Z."/>
            <person name="Wang S."/>
            <person name="Yan T."/>
            <person name="Shi P."/>
            <person name="Liu M."/>
            <person name="Fu X."/>
            <person name="Pan Q."/>
            <person name="Wang Y."/>
            <person name="Lv Z."/>
            <person name="Lu X."/>
            <person name="Zhang F."/>
            <person name="Jiang W."/>
            <person name="Ma Y."/>
            <person name="Chen M."/>
            <person name="Hao X."/>
            <person name="Li L."/>
            <person name="Tang Y."/>
            <person name="Lv G."/>
            <person name="Zhou Y."/>
            <person name="Sun X."/>
            <person name="Brodelius P.E."/>
            <person name="Rose J.K.C."/>
            <person name="Tang K."/>
        </authorList>
    </citation>
    <scope>NUCLEOTIDE SEQUENCE [LARGE SCALE GENOMIC DNA]</scope>
    <source>
        <strain evidence="2">cv. Huhao1</strain>
        <tissue evidence="1">Leaf</tissue>
    </source>
</reference>
<keyword evidence="1" id="KW-0808">Transferase</keyword>
<dbReference type="AlphaFoldDB" id="A0A2U1KG22"/>
<dbReference type="EMBL" id="PKPP01019824">
    <property type="protein sequence ID" value="PWA35553.1"/>
    <property type="molecule type" value="Genomic_DNA"/>
</dbReference>
<accession>A0A2U1KG22</accession>
<protein>
    <submittedName>
        <fullName evidence="1">Reverse transcriptase domain-containing protein</fullName>
    </submittedName>
</protein>
<evidence type="ECO:0000313" key="1">
    <source>
        <dbReference type="EMBL" id="PWA35553.1"/>
    </source>
</evidence>
<comment type="caution">
    <text evidence="1">The sequence shown here is derived from an EMBL/GenBank/DDBJ whole genome shotgun (WGS) entry which is preliminary data.</text>
</comment>
<keyword evidence="2" id="KW-1185">Reference proteome</keyword>
<organism evidence="1 2">
    <name type="scientific">Artemisia annua</name>
    <name type="common">Sweet wormwood</name>
    <dbReference type="NCBI Taxonomy" id="35608"/>
    <lineage>
        <taxon>Eukaryota</taxon>
        <taxon>Viridiplantae</taxon>
        <taxon>Streptophyta</taxon>
        <taxon>Embryophyta</taxon>
        <taxon>Tracheophyta</taxon>
        <taxon>Spermatophyta</taxon>
        <taxon>Magnoliopsida</taxon>
        <taxon>eudicotyledons</taxon>
        <taxon>Gunneridae</taxon>
        <taxon>Pentapetalae</taxon>
        <taxon>asterids</taxon>
        <taxon>campanulids</taxon>
        <taxon>Asterales</taxon>
        <taxon>Asteraceae</taxon>
        <taxon>Asteroideae</taxon>
        <taxon>Anthemideae</taxon>
        <taxon>Artemisiinae</taxon>
        <taxon>Artemisia</taxon>
    </lineage>
</organism>
<proteinExistence type="predicted"/>
<keyword evidence="1" id="KW-0548">Nucleotidyltransferase</keyword>
<dbReference type="Proteomes" id="UP000245207">
    <property type="component" value="Unassembled WGS sequence"/>
</dbReference>
<dbReference type="GO" id="GO:0003964">
    <property type="term" value="F:RNA-directed DNA polymerase activity"/>
    <property type="evidence" value="ECO:0007669"/>
    <property type="project" value="UniProtKB-KW"/>
</dbReference>